<proteinExistence type="predicted"/>
<feature type="compositionally biased region" description="Basic residues" evidence="3">
    <location>
        <begin position="130"/>
        <end position="142"/>
    </location>
</feature>
<name>A0ABV3ISZ5_9ACTN</name>
<evidence type="ECO:0000313" key="5">
    <source>
        <dbReference type="EMBL" id="MEV4923614.1"/>
    </source>
</evidence>
<dbReference type="Gene3D" id="3.30.230.10">
    <property type="match status" value="1"/>
</dbReference>
<accession>A0ABV3ISZ5</accession>
<keyword evidence="6" id="KW-1185">Reference proteome</keyword>
<sequence length="142" mass="15100">MTRRLLPVPVPGVRTRVTLNIGGCGPYAHIVADFEPPGPGGGALELISIVPKRRLPKAMLPALREGLLEGLGGVAAAVLVTDGSFDDVSSWDLGYRMAGREAGRAALIGAGLLPPEEAGTLRWTTWPGRPRTRPKRRPRSYG</sequence>
<comment type="caution">
    <text evidence="5">The sequence shown here is derived from an EMBL/GenBank/DDBJ whole genome shotgun (WGS) entry which is preliminary data.</text>
</comment>
<keyword evidence="2" id="KW-0342">GTP-binding</keyword>
<evidence type="ECO:0000256" key="1">
    <source>
        <dbReference type="ARBA" id="ARBA00022741"/>
    </source>
</evidence>
<dbReference type="InterPro" id="IPR005517">
    <property type="entry name" value="Transl_elong_EFG/EF2_IV"/>
</dbReference>
<feature type="domain" description="Translation elongation factor EFG/EF2" evidence="4">
    <location>
        <begin position="9"/>
        <end position="111"/>
    </location>
</feature>
<dbReference type="SUPFAM" id="SSF54211">
    <property type="entry name" value="Ribosomal protein S5 domain 2-like"/>
    <property type="match status" value="1"/>
</dbReference>
<organism evidence="5 6">
    <name type="scientific">Streptomyces roseoverticillatus</name>
    <dbReference type="NCBI Taxonomy" id="66429"/>
    <lineage>
        <taxon>Bacteria</taxon>
        <taxon>Bacillati</taxon>
        <taxon>Actinomycetota</taxon>
        <taxon>Actinomycetes</taxon>
        <taxon>Kitasatosporales</taxon>
        <taxon>Streptomycetaceae</taxon>
        <taxon>Streptomyces</taxon>
    </lineage>
</organism>
<evidence type="ECO:0000313" key="6">
    <source>
        <dbReference type="Proteomes" id="UP001552479"/>
    </source>
</evidence>
<dbReference type="SMART" id="SM00889">
    <property type="entry name" value="EFG_IV"/>
    <property type="match status" value="1"/>
</dbReference>
<dbReference type="RefSeq" id="WP_366087847.1">
    <property type="nucleotide sequence ID" value="NZ_JBFASG010000009.1"/>
</dbReference>
<evidence type="ECO:0000256" key="3">
    <source>
        <dbReference type="SAM" id="MobiDB-lite"/>
    </source>
</evidence>
<gene>
    <name evidence="5" type="ORF">AB0L03_12295</name>
</gene>
<reference evidence="5 6" key="1">
    <citation type="submission" date="2024-06" db="EMBL/GenBank/DDBJ databases">
        <title>The Natural Products Discovery Center: Release of the First 8490 Sequenced Strains for Exploring Actinobacteria Biosynthetic Diversity.</title>
        <authorList>
            <person name="Kalkreuter E."/>
            <person name="Kautsar S.A."/>
            <person name="Yang D."/>
            <person name="Bader C.D."/>
            <person name="Teijaro C.N."/>
            <person name="Fluegel L."/>
            <person name="Davis C.M."/>
            <person name="Simpson J.R."/>
            <person name="Lauterbach L."/>
            <person name="Steele A.D."/>
            <person name="Gui C."/>
            <person name="Meng S."/>
            <person name="Li G."/>
            <person name="Viehrig K."/>
            <person name="Ye F."/>
            <person name="Su P."/>
            <person name="Kiefer A.F."/>
            <person name="Nichols A."/>
            <person name="Cepeda A.J."/>
            <person name="Yan W."/>
            <person name="Fan B."/>
            <person name="Jiang Y."/>
            <person name="Adhikari A."/>
            <person name="Zheng C.-J."/>
            <person name="Schuster L."/>
            <person name="Cowan T.M."/>
            <person name="Smanski M.J."/>
            <person name="Chevrette M.G."/>
            <person name="De Carvalho L.P.S."/>
            <person name="Shen B."/>
        </authorList>
    </citation>
    <scope>NUCLEOTIDE SEQUENCE [LARGE SCALE GENOMIC DNA]</scope>
    <source>
        <strain evidence="5 6">NPDC053791</strain>
    </source>
</reference>
<feature type="region of interest" description="Disordered" evidence="3">
    <location>
        <begin position="122"/>
        <end position="142"/>
    </location>
</feature>
<dbReference type="Proteomes" id="UP001552479">
    <property type="component" value="Unassembled WGS sequence"/>
</dbReference>
<dbReference type="InterPro" id="IPR020568">
    <property type="entry name" value="Ribosomal_Su5_D2-typ_SF"/>
</dbReference>
<protein>
    <recommendedName>
        <fullName evidence="4">Translation elongation factor EFG/EF2 domain-containing protein</fullName>
    </recommendedName>
</protein>
<evidence type="ECO:0000259" key="4">
    <source>
        <dbReference type="SMART" id="SM00889"/>
    </source>
</evidence>
<dbReference type="InterPro" id="IPR014721">
    <property type="entry name" value="Ribsml_uS5_D2-typ_fold_subgr"/>
</dbReference>
<keyword evidence="1" id="KW-0547">Nucleotide-binding</keyword>
<dbReference type="EMBL" id="JBFASG010000009">
    <property type="protein sequence ID" value="MEV4923614.1"/>
    <property type="molecule type" value="Genomic_DNA"/>
</dbReference>
<evidence type="ECO:0000256" key="2">
    <source>
        <dbReference type="ARBA" id="ARBA00023134"/>
    </source>
</evidence>